<gene>
    <name evidence="1" type="ORF">P5673_019233</name>
</gene>
<name>A0AAD9QCR7_ACRCE</name>
<proteinExistence type="predicted"/>
<accession>A0AAD9QCR7</accession>
<evidence type="ECO:0000313" key="2">
    <source>
        <dbReference type="Proteomes" id="UP001249851"/>
    </source>
</evidence>
<organism evidence="1 2">
    <name type="scientific">Acropora cervicornis</name>
    <name type="common">Staghorn coral</name>
    <dbReference type="NCBI Taxonomy" id="6130"/>
    <lineage>
        <taxon>Eukaryota</taxon>
        <taxon>Metazoa</taxon>
        <taxon>Cnidaria</taxon>
        <taxon>Anthozoa</taxon>
        <taxon>Hexacorallia</taxon>
        <taxon>Scleractinia</taxon>
        <taxon>Astrocoeniina</taxon>
        <taxon>Acroporidae</taxon>
        <taxon>Acropora</taxon>
    </lineage>
</organism>
<reference evidence="1" key="1">
    <citation type="journal article" date="2023" name="G3 (Bethesda)">
        <title>Whole genome assembly and annotation of the endangered Caribbean coral Acropora cervicornis.</title>
        <authorList>
            <person name="Selwyn J.D."/>
            <person name="Vollmer S.V."/>
        </authorList>
    </citation>
    <scope>NUCLEOTIDE SEQUENCE</scope>
    <source>
        <strain evidence="1">K2</strain>
    </source>
</reference>
<keyword evidence="2" id="KW-1185">Reference proteome</keyword>
<protein>
    <submittedName>
        <fullName evidence="1">Uncharacterized protein</fullName>
    </submittedName>
</protein>
<comment type="caution">
    <text evidence="1">The sequence shown here is derived from an EMBL/GenBank/DDBJ whole genome shotgun (WGS) entry which is preliminary data.</text>
</comment>
<dbReference type="Proteomes" id="UP001249851">
    <property type="component" value="Unassembled WGS sequence"/>
</dbReference>
<evidence type="ECO:0000313" key="1">
    <source>
        <dbReference type="EMBL" id="KAK2558516.1"/>
    </source>
</evidence>
<reference evidence="1" key="2">
    <citation type="journal article" date="2023" name="Science">
        <title>Genomic signatures of disease resistance in endangered staghorn corals.</title>
        <authorList>
            <person name="Vollmer S.V."/>
            <person name="Selwyn J.D."/>
            <person name="Despard B.A."/>
            <person name="Roesel C.L."/>
        </authorList>
    </citation>
    <scope>NUCLEOTIDE SEQUENCE</scope>
    <source>
        <strain evidence="1">K2</strain>
    </source>
</reference>
<sequence length="528" mass="60861">MCYNEDHQTPSCFDALEKLEKMYANDGPMKWVIEQLKKIEADRAAQRSDEKLGKVIEAIVKACEKFESGSEVQGGVLDIISSLANHPAVPAIKVLYSVIGLILTYHKPEKPSVVQQLAKIVHDEVLSFNKKLQDQKFDGLGRRMTDEVDQLRRMRPGEKLDDSSLWNDYVQFMGELSNRFESPLPFKYDKGSLSKDAEVADFLTAVVTYCQAYSCFMALLTAVKGKFSGMGDNYKEDEEVVDRKIRCQRRDAVKKLAFLSDEKNLTFLGRLPYEGGKLTKILVLSRNLQRKFLVEEVRRSLGLPEMPKLEKVEFAAEKVSRQSVKLRLDERHQVPHGNYNKWMSWLAPDYWVQFVNETDFPMKVVLGTITRSKTNELEFVHDIKPHASHLVHFKAHTCYDEPGVTAVTVDTTSAFGYLTIYLNGTLNSEREPPVQDARVIEFALSWNEKFFFYIEKEVNIEEKTSSEFTQGQGTYSTMKSDEAKTIYWFDCGRHYMAKAEISQELCYVIWRFVIQDFDPNKVEDFELY</sequence>
<dbReference type="EMBL" id="JARQWQ010000044">
    <property type="protein sequence ID" value="KAK2558516.1"/>
    <property type="molecule type" value="Genomic_DNA"/>
</dbReference>
<dbReference type="AlphaFoldDB" id="A0AAD9QCR7"/>